<dbReference type="PANTHER" id="PTHR20857:SF15">
    <property type="entry name" value="THIAMINE-PHOSPHATE SYNTHASE"/>
    <property type="match status" value="1"/>
</dbReference>
<dbReference type="PANTHER" id="PTHR20857">
    <property type="entry name" value="THIAMINE-PHOSPHATE PYROPHOSPHORYLASE"/>
    <property type="match status" value="1"/>
</dbReference>
<dbReference type="GO" id="GO:0004789">
    <property type="term" value="F:thiamine-phosphate diphosphorylase activity"/>
    <property type="evidence" value="ECO:0007669"/>
    <property type="project" value="UniProtKB-EC"/>
</dbReference>
<gene>
    <name evidence="12" type="ORF">MNBD_GAMMA21-2313</name>
</gene>
<evidence type="ECO:0000256" key="2">
    <source>
        <dbReference type="ARBA" id="ARBA00005165"/>
    </source>
</evidence>
<evidence type="ECO:0000256" key="9">
    <source>
        <dbReference type="ARBA" id="ARBA00047851"/>
    </source>
</evidence>
<dbReference type="InterPro" id="IPR034291">
    <property type="entry name" value="TMP_synthase"/>
</dbReference>
<accession>A0A3B1AA25</accession>
<keyword evidence="4 12" id="KW-0808">Transferase</keyword>
<evidence type="ECO:0000256" key="3">
    <source>
        <dbReference type="ARBA" id="ARBA00012830"/>
    </source>
</evidence>
<dbReference type="InterPro" id="IPR022998">
    <property type="entry name" value="ThiamineP_synth_TenI"/>
</dbReference>
<dbReference type="GO" id="GO:0009228">
    <property type="term" value="P:thiamine biosynthetic process"/>
    <property type="evidence" value="ECO:0007669"/>
    <property type="project" value="UniProtKB-KW"/>
</dbReference>
<dbReference type="HAMAP" id="MF_00097">
    <property type="entry name" value="TMP_synthase"/>
    <property type="match status" value="1"/>
</dbReference>
<dbReference type="NCBIfam" id="TIGR00693">
    <property type="entry name" value="thiE"/>
    <property type="match status" value="1"/>
</dbReference>
<protein>
    <recommendedName>
        <fullName evidence="3">thiamine phosphate synthase</fullName>
        <ecNumber evidence="3">2.5.1.3</ecNumber>
    </recommendedName>
</protein>
<evidence type="ECO:0000256" key="7">
    <source>
        <dbReference type="ARBA" id="ARBA00022977"/>
    </source>
</evidence>
<dbReference type="SUPFAM" id="SSF51391">
    <property type="entry name" value="Thiamin phosphate synthase"/>
    <property type="match status" value="1"/>
</dbReference>
<evidence type="ECO:0000256" key="8">
    <source>
        <dbReference type="ARBA" id="ARBA00047334"/>
    </source>
</evidence>
<evidence type="ECO:0000256" key="1">
    <source>
        <dbReference type="ARBA" id="ARBA00001946"/>
    </source>
</evidence>
<sequence length="216" mass="23033">MNKTDTLKGLYIVTDRQLSLDIGVATEKLVAKAIEGGARIVQYRNKQSALTIRRHEAAVLAVLCKETGTTFLINDDVDLALEVNADGVHLGQSDTPLTNARKLLGDEKIIGITCHNDLELARQAERNGADYVAFGRFYPSITKPVAPPATVDILKLASEQLNIPICAIGGISQSNASALVTHGADMLAVTYSVLGAKKVAHAAAQIDKLFLDKSGN</sequence>
<dbReference type="Gene3D" id="3.20.20.70">
    <property type="entry name" value="Aldolase class I"/>
    <property type="match status" value="1"/>
</dbReference>
<dbReference type="InterPro" id="IPR013785">
    <property type="entry name" value="Aldolase_TIM"/>
</dbReference>
<dbReference type="GO" id="GO:0009229">
    <property type="term" value="P:thiamine diphosphate biosynthetic process"/>
    <property type="evidence" value="ECO:0007669"/>
    <property type="project" value="UniProtKB-UniPathway"/>
</dbReference>
<evidence type="ECO:0000259" key="11">
    <source>
        <dbReference type="Pfam" id="PF02581"/>
    </source>
</evidence>
<dbReference type="EMBL" id="UOFR01000079">
    <property type="protein sequence ID" value="VAX00882.1"/>
    <property type="molecule type" value="Genomic_DNA"/>
</dbReference>
<dbReference type="GO" id="GO:0046872">
    <property type="term" value="F:metal ion binding"/>
    <property type="evidence" value="ECO:0007669"/>
    <property type="project" value="UniProtKB-KW"/>
</dbReference>
<proteinExistence type="inferred from homology"/>
<dbReference type="AlphaFoldDB" id="A0A3B1AA25"/>
<comment type="catalytic activity">
    <reaction evidence="10">
        <text>2-[(2R,5Z)-2-carboxy-4-methylthiazol-5(2H)-ylidene]ethyl phosphate + 4-amino-2-methyl-5-(diphosphooxymethyl)pyrimidine + 2 H(+) = thiamine phosphate + CO2 + diphosphate</text>
        <dbReference type="Rhea" id="RHEA:47844"/>
        <dbReference type="ChEBI" id="CHEBI:15378"/>
        <dbReference type="ChEBI" id="CHEBI:16526"/>
        <dbReference type="ChEBI" id="CHEBI:33019"/>
        <dbReference type="ChEBI" id="CHEBI:37575"/>
        <dbReference type="ChEBI" id="CHEBI:57841"/>
        <dbReference type="ChEBI" id="CHEBI:62899"/>
        <dbReference type="EC" id="2.5.1.3"/>
    </reaction>
</comment>
<feature type="domain" description="Thiamine phosphate synthase/TenI" evidence="11">
    <location>
        <begin position="10"/>
        <end position="190"/>
    </location>
</feature>
<evidence type="ECO:0000256" key="6">
    <source>
        <dbReference type="ARBA" id="ARBA00022842"/>
    </source>
</evidence>
<dbReference type="InterPro" id="IPR036206">
    <property type="entry name" value="ThiamineP_synth_sf"/>
</dbReference>
<reference evidence="12" key="1">
    <citation type="submission" date="2018-06" db="EMBL/GenBank/DDBJ databases">
        <authorList>
            <person name="Zhirakovskaya E."/>
        </authorList>
    </citation>
    <scope>NUCLEOTIDE SEQUENCE</scope>
</reference>
<dbReference type="UniPathway" id="UPA00060">
    <property type="reaction ID" value="UER00141"/>
</dbReference>
<comment type="pathway">
    <text evidence="2">Cofactor biosynthesis; thiamine diphosphate biosynthesis; thiamine phosphate from 4-amino-2-methyl-5-diphosphomethylpyrimidine and 4-methyl-5-(2-phosphoethyl)-thiazole: step 1/1.</text>
</comment>
<comment type="catalytic activity">
    <reaction evidence="8">
        <text>4-methyl-5-(2-phosphooxyethyl)-thiazole + 4-amino-2-methyl-5-(diphosphooxymethyl)pyrimidine + H(+) = thiamine phosphate + diphosphate</text>
        <dbReference type="Rhea" id="RHEA:22328"/>
        <dbReference type="ChEBI" id="CHEBI:15378"/>
        <dbReference type="ChEBI" id="CHEBI:33019"/>
        <dbReference type="ChEBI" id="CHEBI:37575"/>
        <dbReference type="ChEBI" id="CHEBI:57841"/>
        <dbReference type="ChEBI" id="CHEBI:58296"/>
        <dbReference type="EC" id="2.5.1.3"/>
    </reaction>
</comment>
<dbReference type="GO" id="GO:0005737">
    <property type="term" value="C:cytoplasm"/>
    <property type="evidence" value="ECO:0007669"/>
    <property type="project" value="TreeGrafter"/>
</dbReference>
<dbReference type="CDD" id="cd00564">
    <property type="entry name" value="TMP_TenI"/>
    <property type="match status" value="1"/>
</dbReference>
<keyword evidence="7" id="KW-0784">Thiamine biosynthesis</keyword>
<keyword evidence="6" id="KW-0460">Magnesium</keyword>
<evidence type="ECO:0000256" key="5">
    <source>
        <dbReference type="ARBA" id="ARBA00022723"/>
    </source>
</evidence>
<evidence type="ECO:0000256" key="10">
    <source>
        <dbReference type="ARBA" id="ARBA00047883"/>
    </source>
</evidence>
<comment type="catalytic activity">
    <reaction evidence="9">
        <text>2-(2-carboxy-4-methylthiazol-5-yl)ethyl phosphate + 4-amino-2-methyl-5-(diphosphooxymethyl)pyrimidine + 2 H(+) = thiamine phosphate + CO2 + diphosphate</text>
        <dbReference type="Rhea" id="RHEA:47848"/>
        <dbReference type="ChEBI" id="CHEBI:15378"/>
        <dbReference type="ChEBI" id="CHEBI:16526"/>
        <dbReference type="ChEBI" id="CHEBI:33019"/>
        <dbReference type="ChEBI" id="CHEBI:37575"/>
        <dbReference type="ChEBI" id="CHEBI:57841"/>
        <dbReference type="ChEBI" id="CHEBI:62890"/>
        <dbReference type="EC" id="2.5.1.3"/>
    </reaction>
</comment>
<evidence type="ECO:0000313" key="12">
    <source>
        <dbReference type="EMBL" id="VAX00882.1"/>
    </source>
</evidence>
<organism evidence="12">
    <name type="scientific">hydrothermal vent metagenome</name>
    <dbReference type="NCBI Taxonomy" id="652676"/>
    <lineage>
        <taxon>unclassified sequences</taxon>
        <taxon>metagenomes</taxon>
        <taxon>ecological metagenomes</taxon>
    </lineage>
</organism>
<keyword evidence="5" id="KW-0479">Metal-binding</keyword>
<dbReference type="EC" id="2.5.1.3" evidence="3"/>
<name>A0A3B1AA25_9ZZZZ</name>
<comment type="cofactor">
    <cofactor evidence="1">
        <name>Mg(2+)</name>
        <dbReference type="ChEBI" id="CHEBI:18420"/>
    </cofactor>
</comment>
<dbReference type="Pfam" id="PF02581">
    <property type="entry name" value="TMP-TENI"/>
    <property type="match status" value="1"/>
</dbReference>
<evidence type="ECO:0000256" key="4">
    <source>
        <dbReference type="ARBA" id="ARBA00022679"/>
    </source>
</evidence>